<keyword evidence="4 5" id="KW-0505">Motor protein</keyword>
<dbReference type="Pfam" id="PF00225">
    <property type="entry name" value="Kinesin"/>
    <property type="match status" value="1"/>
</dbReference>
<dbReference type="InterPro" id="IPR000253">
    <property type="entry name" value="FHA_dom"/>
</dbReference>
<protein>
    <submittedName>
        <fullName evidence="10">Kinesin-like protein KIF16B isoform X1</fullName>
    </submittedName>
</protein>
<evidence type="ECO:0000256" key="4">
    <source>
        <dbReference type="ARBA" id="ARBA00023175"/>
    </source>
</evidence>
<gene>
    <name evidence="10" type="primary">LOC108705457</name>
</gene>
<keyword evidence="3 6" id="KW-0175">Coiled coil</keyword>
<evidence type="ECO:0000256" key="1">
    <source>
        <dbReference type="ARBA" id="ARBA00022741"/>
    </source>
</evidence>
<organism evidence="9 10">
    <name type="scientific">Xenopus laevis</name>
    <name type="common">African clawed frog</name>
    <dbReference type="NCBI Taxonomy" id="8355"/>
    <lineage>
        <taxon>Eukaryota</taxon>
        <taxon>Metazoa</taxon>
        <taxon>Chordata</taxon>
        <taxon>Craniata</taxon>
        <taxon>Vertebrata</taxon>
        <taxon>Euteleostomi</taxon>
        <taxon>Amphibia</taxon>
        <taxon>Batrachia</taxon>
        <taxon>Anura</taxon>
        <taxon>Pipoidea</taxon>
        <taxon>Pipidae</taxon>
        <taxon>Xenopodinae</taxon>
        <taxon>Xenopus</taxon>
        <taxon>Xenopus</taxon>
    </lineage>
</organism>
<feature type="compositionally biased region" description="Basic and acidic residues" evidence="7">
    <location>
        <begin position="820"/>
        <end position="837"/>
    </location>
</feature>
<keyword evidence="1 5" id="KW-0547">Nucleotide-binding</keyword>
<evidence type="ECO:0000256" key="7">
    <source>
        <dbReference type="SAM" id="MobiDB-lite"/>
    </source>
</evidence>
<dbReference type="InterPro" id="IPR019821">
    <property type="entry name" value="Kinesin_motor_CS"/>
</dbReference>
<dbReference type="InterPro" id="IPR008984">
    <property type="entry name" value="SMAD_FHA_dom_sf"/>
</dbReference>
<evidence type="ECO:0000256" key="2">
    <source>
        <dbReference type="ARBA" id="ARBA00022840"/>
    </source>
</evidence>
<dbReference type="KEGG" id="xla:108705457"/>
<dbReference type="GO" id="GO:0005871">
    <property type="term" value="C:kinesin complex"/>
    <property type="evidence" value="ECO:0000318"/>
    <property type="project" value="GO_Central"/>
</dbReference>
<dbReference type="OrthoDB" id="10362482at2759"/>
<comment type="similarity">
    <text evidence="5">Belongs to the TRAFAC class myosin-kinesin ATPase superfamily. Kinesin family.</text>
</comment>
<dbReference type="SUPFAM" id="SSF49879">
    <property type="entry name" value="SMAD/FHA domain"/>
    <property type="match status" value="1"/>
</dbReference>
<reference evidence="10" key="1">
    <citation type="submission" date="2025-08" db="UniProtKB">
        <authorList>
            <consortium name="RefSeq"/>
        </authorList>
    </citation>
    <scope>IDENTIFICATION</scope>
    <source>
        <strain evidence="10">J_2021</strain>
        <tissue evidence="10">Erythrocytes</tissue>
    </source>
</reference>
<dbReference type="SUPFAM" id="SSF52540">
    <property type="entry name" value="P-loop containing nucleoside triphosphate hydrolases"/>
    <property type="match status" value="1"/>
</dbReference>
<dbReference type="Pfam" id="PF00498">
    <property type="entry name" value="FHA"/>
    <property type="match status" value="1"/>
</dbReference>
<dbReference type="GO" id="GO:0008017">
    <property type="term" value="F:microtubule binding"/>
    <property type="evidence" value="ECO:0000318"/>
    <property type="project" value="GO_Central"/>
</dbReference>
<feature type="coiled-coil region" evidence="6">
    <location>
        <begin position="383"/>
        <end position="438"/>
    </location>
</feature>
<evidence type="ECO:0000256" key="5">
    <source>
        <dbReference type="PROSITE-ProRule" id="PRU00283"/>
    </source>
</evidence>
<name>A0A8J1LTU2_XENLA</name>
<dbReference type="SMART" id="SM00129">
    <property type="entry name" value="KISc"/>
    <property type="match status" value="1"/>
</dbReference>
<dbReference type="Gene3D" id="2.60.200.20">
    <property type="match status" value="1"/>
</dbReference>
<dbReference type="Gene3D" id="3.40.850.10">
    <property type="entry name" value="Kinesin motor domain"/>
    <property type="match status" value="1"/>
</dbReference>
<dbReference type="GO" id="GO:0005737">
    <property type="term" value="C:cytoplasm"/>
    <property type="evidence" value="ECO:0000318"/>
    <property type="project" value="GO_Central"/>
</dbReference>
<keyword evidence="9" id="KW-1185">Reference proteome</keyword>
<dbReference type="Gene3D" id="6.10.250.2520">
    <property type="match status" value="1"/>
</dbReference>
<dbReference type="Proteomes" id="UP000186698">
    <property type="component" value="Chromosome 9_10L"/>
</dbReference>
<dbReference type="AlphaFoldDB" id="A0A8J1LTU2"/>
<evidence type="ECO:0000259" key="8">
    <source>
        <dbReference type="PROSITE" id="PS50067"/>
    </source>
</evidence>
<dbReference type="RefSeq" id="XP_041432973.1">
    <property type="nucleotide sequence ID" value="XM_041577039.1"/>
</dbReference>
<evidence type="ECO:0000256" key="6">
    <source>
        <dbReference type="SAM" id="Coils"/>
    </source>
</evidence>
<dbReference type="PROSITE" id="PS50067">
    <property type="entry name" value="KINESIN_MOTOR_2"/>
    <property type="match status" value="1"/>
</dbReference>
<feature type="domain" description="Kinesin motor" evidence="8">
    <location>
        <begin position="31"/>
        <end position="368"/>
    </location>
</feature>
<dbReference type="PRINTS" id="PR00380">
    <property type="entry name" value="KINESINHEAVY"/>
</dbReference>
<proteinExistence type="inferred from homology"/>
<evidence type="ECO:0000256" key="3">
    <source>
        <dbReference type="ARBA" id="ARBA00023054"/>
    </source>
</evidence>
<evidence type="ECO:0000313" key="9">
    <source>
        <dbReference type="Proteomes" id="UP000186698"/>
    </source>
</evidence>
<keyword evidence="2 5" id="KW-0067">ATP-binding</keyword>
<evidence type="ECO:0000313" key="10">
    <source>
        <dbReference type="RefSeq" id="XP_041432973.1"/>
    </source>
</evidence>
<sequence length="1182" mass="134943">MAQGYVTKGTVHTCFPLPLAACETINMSAVRVKVAVRTRPMNRRENDLKSSCVVQVKGNQIFLMPPLSYKEDHVKVKKEFTFDHCFWSVDEKHAGQEEVFGALGSELIDNVFKGFNACIFAYGQTGSGKSFSMMGTDEQPGLIPMISSELFKRENNDSRQLRVEVSFMEIYNEKVRDLLQSKEKQKLLKVRESKQFGPYVEGLSHHTVTSYESINCLVLKANKHRTTAATNMNDESSRSHAIFSITVSQIHINHSAGSTRELTGKISLVDLAGSERVSKTGAEGEHLKESKNINKSLTALGRVIFTLSNMSEGKTSYVNYRDSVLTWLLKNNLGGNSKTVMLATISPAADNYHETLSTLTYADSAKRIVNQAVVNEDTTCKAIGELQEEVRILKEKLNQAENMHRDLQELQCKLREKEDLLEELNINWEEKLQNFEATQERQKHLDSMGITVEQLGIRIDPTKSYLFPVSHHADHKYLFYYLKESTTVGAGPSQDIHLTGPGIEIDHGVINVLEGFVTSKENALTYVNGQLVQKSTDLWDGDKVTLGSYTFMIHLPHRKRTESVNNYMEGHLGTDSLSFTQLHGNDLLHDSLIDYPSSPDFKQIYTHPMTDKISNILERSVKLEAQDHIYSSVCKSSVMDKNINSGLQNQAIDSESIASFQEPLRMQSNDTISDQQEFPHCSLLRREQISEDTGLSLKLFYWDKTFDVSWLAEQLKNSLLMPITGVSFIPLSVTSEDEWKAAADRNSVIVMCHSPRSGKPRDYLNPYMEYFMKTWGPSKITMIIIDLDNDPLTGVEWRNWWYKSPFAQCNLQLFTTEEMDEKRRPEHKSKDLKERQRPQMNMSRVSCQEATQLKLPSQRGLVVGICSKEPKNHQWLEDLLKTERFKQNIKYIQSIQISSDISQFQKDISNCTFCILYHSGKQGAPKTTNGLFDDELETMSHIFEKRRIIAVTGDLEDSSGRVKRRMQHTQTNIMNFTCRLTLFNSRQIDSIIKGHIISRSVKRKLDKLQKSLTEASNGIYISLPSSAKLDTLAICSRDSRENYQWIEQFLRNKNPCRHVSSIYISNDFGQFCKEISRYSCVILYHTKNRGRIKITNVCDSLYDKELEFMNSVLGKNKIIVVVDDLDDSSDEEKDRILRNQPNIGDWACGLFLFNTKEKSSRLYGSHNKDVIVKLERLCELLQ</sequence>
<dbReference type="GO" id="GO:0006886">
    <property type="term" value="P:intracellular protein transport"/>
    <property type="evidence" value="ECO:0000318"/>
    <property type="project" value="GO_Central"/>
</dbReference>
<dbReference type="GO" id="GO:0007018">
    <property type="term" value="P:microtubule-based movement"/>
    <property type="evidence" value="ECO:0000318"/>
    <property type="project" value="GO_Central"/>
</dbReference>
<dbReference type="PANTHER" id="PTHR47117">
    <property type="entry name" value="STAR-RELATED LIPID TRANSFER PROTEIN 9"/>
    <property type="match status" value="1"/>
</dbReference>
<dbReference type="GO" id="GO:0005874">
    <property type="term" value="C:microtubule"/>
    <property type="evidence" value="ECO:0000318"/>
    <property type="project" value="GO_Central"/>
</dbReference>
<dbReference type="GO" id="GO:0003777">
    <property type="term" value="F:microtubule motor activity"/>
    <property type="evidence" value="ECO:0000318"/>
    <property type="project" value="GO_Central"/>
</dbReference>
<accession>A0A8J1LTU2</accession>
<feature type="region of interest" description="Disordered" evidence="7">
    <location>
        <begin position="818"/>
        <end position="843"/>
    </location>
</feature>
<dbReference type="InterPro" id="IPR027417">
    <property type="entry name" value="P-loop_NTPase"/>
</dbReference>
<dbReference type="InterPro" id="IPR036961">
    <property type="entry name" value="Kinesin_motor_dom_sf"/>
</dbReference>
<dbReference type="GeneID" id="108705457"/>
<dbReference type="GO" id="GO:0016887">
    <property type="term" value="F:ATP hydrolysis activity"/>
    <property type="evidence" value="ECO:0000318"/>
    <property type="project" value="GO_Central"/>
</dbReference>
<dbReference type="PROSITE" id="PS00411">
    <property type="entry name" value="KINESIN_MOTOR_1"/>
    <property type="match status" value="1"/>
</dbReference>
<feature type="binding site" evidence="5">
    <location>
        <begin position="123"/>
        <end position="130"/>
    </location>
    <ligand>
        <name>ATP</name>
        <dbReference type="ChEBI" id="CHEBI:30616"/>
    </ligand>
</feature>
<dbReference type="InterPro" id="IPR001752">
    <property type="entry name" value="Kinesin_motor_dom"/>
</dbReference>
<dbReference type="GO" id="GO:0005524">
    <property type="term" value="F:ATP binding"/>
    <property type="evidence" value="ECO:0007669"/>
    <property type="project" value="UniProtKB-UniRule"/>
</dbReference>